<name>A0ABR0A0Y5_9CRUS</name>
<protein>
    <submittedName>
        <fullName evidence="2">Uncharacterized protein</fullName>
    </submittedName>
</protein>
<gene>
    <name evidence="2" type="ORF">OUZ56_000856</name>
</gene>
<evidence type="ECO:0000313" key="3">
    <source>
        <dbReference type="Proteomes" id="UP001234178"/>
    </source>
</evidence>
<dbReference type="EMBL" id="JAOYFB010000036">
    <property type="protein sequence ID" value="KAK4018816.1"/>
    <property type="molecule type" value="Genomic_DNA"/>
</dbReference>
<feature type="region of interest" description="Disordered" evidence="1">
    <location>
        <begin position="1"/>
        <end position="26"/>
    </location>
</feature>
<reference evidence="2 3" key="1">
    <citation type="journal article" date="2023" name="Nucleic Acids Res.">
        <title>The hologenome of Daphnia magna reveals possible DNA methylation and microbiome-mediated evolution of the host genome.</title>
        <authorList>
            <person name="Chaturvedi A."/>
            <person name="Li X."/>
            <person name="Dhandapani V."/>
            <person name="Marshall H."/>
            <person name="Kissane S."/>
            <person name="Cuenca-Cambronero M."/>
            <person name="Asole G."/>
            <person name="Calvet F."/>
            <person name="Ruiz-Romero M."/>
            <person name="Marangio P."/>
            <person name="Guigo R."/>
            <person name="Rago D."/>
            <person name="Mirbahai L."/>
            <person name="Eastwood N."/>
            <person name="Colbourne J.K."/>
            <person name="Zhou J."/>
            <person name="Mallon E."/>
            <person name="Orsini L."/>
        </authorList>
    </citation>
    <scope>NUCLEOTIDE SEQUENCE [LARGE SCALE GENOMIC DNA]</scope>
    <source>
        <strain evidence="2">LRV0_1</strain>
    </source>
</reference>
<sequence length="98" mass="10949">MSVKNFDELSQLERVSSGDEGTAQMDSKCGFNKNVDTFGEEKRWVAAVRVGIGAEERHLGDSAKSPYSQVNSWIDVVQPSVFESLDITPLKLIQRCER</sequence>
<accession>A0ABR0A0Y5</accession>
<evidence type="ECO:0000256" key="1">
    <source>
        <dbReference type="SAM" id="MobiDB-lite"/>
    </source>
</evidence>
<comment type="caution">
    <text evidence="2">The sequence shown here is derived from an EMBL/GenBank/DDBJ whole genome shotgun (WGS) entry which is preliminary data.</text>
</comment>
<keyword evidence="3" id="KW-1185">Reference proteome</keyword>
<organism evidence="2 3">
    <name type="scientific">Daphnia magna</name>
    <dbReference type="NCBI Taxonomy" id="35525"/>
    <lineage>
        <taxon>Eukaryota</taxon>
        <taxon>Metazoa</taxon>
        <taxon>Ecdysozoa</taxon>
        <taxon>Arthropoda</taxon>
        <taxon>Crustacea</taxon>
        <taxon>Branchiopoda</taxon>
        <taxon>Diplostraca</taxon>
        <taxon>Cladocera</taxon>
        <taxon>Anomopoda</taxon>
        <taxon>Daphniidae</taxon>
        <taxon>Daphnia</taxon>
    </lineage>
</organism>
<evidence type="ECO:0000313" key="2">
    <source>
        <dbReference type="EMBL" id="KAK4018816.1"/>
    </source>
</evidence>
<proteinExistence type="predicted"/>
<dbReference type="Proteomes" id="UP001234178">
    <property type="component" value="Unassembled WGS sequence"/>
</dbReference>